<organism evidence="2 3">
    <name type="scientific">Edaphochlamys debaryana</name>
    <dbReference type="NCBI Taxonomy" id="47281"/>
    <lineage>
        <taxon>Eukaryota</taxon>
        <taxon>Viridiplantae</taxon>
        <taxon>Chlorophyta</taxon>
        <taxon>core chlorophytes</taxon>
        <taxon>Chlorophyceae</taxon>
        <taxon>CS clade</taxon>
        <taxon>Chlamydomonadales</taxon>
        <taxon>Chlamydomonadales incertae sedis</taxon>
        <taxon>Edaphochlamys</taxon>
    </lineage>
</organism>
<dbReference type="AlphaFoldDB" id="A0A836C433"/>
<dbReference type="GO" id="GO:0005759">
    <property type="term" value="C:mitochondrial matrix"/>
    <property type="evidence" value="ECO:0007669"/>
    <property type="project" value="TreeGrafter"/>
</dbReference>
<feature type="compositionally biased region" description="Basic and acidic residues" evidence="1">
    <location>
        <begin position="861"/>
        <end position="877"/>
    </location>
</feature>
<feature type="region of interest" description="Disordered" evidence="1">
    <location>
        <begin position="856"/>
        <end position="892"/>
    </location>
</feature>
<dbReference type="GO" id="GO:0000963">
    <property type="term" value="P:mitochondrial RNA processing"/>
    <property type="evidence" value="ECO:0007669"/>
    <property type="project" value="TreeGrafter"/>
</dbReference>
<dbReference type="PANTHER" id="PTHR21228:SF40">
    <property type="entry name" value="LD45607P"/>
    <property type="match status" value="1"/>
</dbReference>
<feature type="compositionally biased region" description="Basic and acidic residues" evidence="1">
    <location>
        <begin position="143"/>
        <end position="155"/>
    </location>
</feature>
<dbReference type="GO" id="GO:0003723">
    <property type="term" value="F:RNA binding"/>
    <property type="evidence" value="ECO:0007669"/>
    <property type="project" value="TreeGrafter"/>
</dbReference>
<sequence>MGAEGAAPGRYVGGAKAGGPHTPPDAATATVASTSAVGEADRGGGGGAGGGGKRPSSRERSATDPRRVMTRIKEAASLRELQAAVLAPSPSPSAPSTSSSASLAAPLASNPLLLVAAAARLARLATAPAPASSTAPPKGVPPGRERAKGRDRGGDVGKGNATADTEAEAAAVLCVLGALLPAARSAVPRMRPSELASLAWALGKLAPQWTGGPQAAAAQATAAAIAARLQNDLDASEAPGGPPAPGSQSPEPARALPSPNNSADAASGGRRGASEGGQGTGGSMWEAASTQDVANLAWGLARTGVVPARGRARGADGGKGGSAEAAWRWLAAAAADVVWRGEAKDVSSLAFAFASAGWPDEHMYGNLMTALLSPRRGPAIISSLREEEATSLVWALGTAVGSRRRNGLGSEGGNEEGGEGADEASPQAAPGPLAEEQRLGLVTQRLAERVGDLATSGRLTGRQVSSLLWSLAVLQGHTGADLDPTAIQALCRRAASTAGYMDGRSLGTAAWALGTLRLRQPAALEALCTAAAARLAGAGARARPEAAAGASALAGPGVPGSAPGGGMSVRDLVQLLWGCARAGHEPSSELLEAAVGRLLTAAPSLDAWSVASLATAAAAWGADAAAAGRQQALLSALCARARALMPPPPGAATNAPANALTPSQLAALLAALGRAQHADTELAEAAAGVLSGRLAELGPKEVCAAVSGLGRLEQPHAPLLAAVEAAVLADSRPYGPGELAALMYGIAEAGGRADRLFARAAAVLSASRHRKRRFGEGGGGGAGGGGGVAALTPEELTRVAEAVAVAGGPDDELFEALAAEVLQRGGAFSAGQLERLALAFRSLGYADADELLRAGAGQGTEEGRGGGEGRWEGEARPRSRGSWSGVGSIGRH</sequence>
<feature type="region of interest" description="Disordered" evidence="1">
    <location>
        <begin position="127"/>
        <end position="162"/>
    </location>
</feature>
<evidence type="ECO:0000256" key="1">
    <source>
        <dbReference type="SAM" id="MobiDB-lite"/>
    </source>
</evidence>
<comment type="caution">
    <text evidence="2">The sequence shown here is derived from an EMBL/GenBank/DDBJ whole genome shotgun (WGS) entry which is preliminary data.</text>
</comment>
<dbReference type="Proteomes" id="UP000612055">
    <property type="component" value="Unassembled WGS sequence"/>
</dbReference>
<dbReference type="PANTHER" id="PTHR21228">
    <property type="entry name" value="FAST LEU-RICH DOMAIN-CONTAINING"/>
    <property type="match status" value="1"/>
</dbReference>
<protein>
    <submittedName>
        <fullName evidence="2">Uncharacterized protein</fullName>
    </submittedName>
</protein>
<feature type="region of interest" description="Disordered" evidence="1">
    <location>
        <begin position="234"/>
        <end position="285"/>
    </location>
</feature>
<feature type="region of interest" description="Disordered" evidence="1">
    <location>
        <begin position="403"/>
        <end position="431"/>
    </location>
</feature>
<name>A0A836C433_9CHLO</name>
<feature type="compositionally biased region" description="Basic and acidic residues" evidence="1">
    <location>
        <begin position="56"/>
        <end position="77"/>
    </location>
</feature>
<dbReference type="EMBL" id="JAEHOE010000006">
    <property type="protein sequence ID" value="KAG2499736.1"/>
    <property type="molecule type" value="Genomic_DNA"/>
</dbReference>
<dbReference type="OrthoDB" id="550549at2759"/>
<evidence type="ECO:0000313" key="3">
    <source>
        <dbReference type="Proteomes" id="UP000612055"/>
    </source>
</evidence>
<gene>
    <name evidence="2" type="ORF">HYH03_002669</name>
</gene>
<feature type="compositionally biased region" description="Low complexity" evidence="1">
    <location>
        <begin position="26"/>
        <end position="37"/>
    </location>
</feature>
<feature type="compositionally biased region" description="Acidic residues" evidence="1">
    <location>
        <begin position="413"/>
        <end position="422"/>
    </location>
</feature>
<feature type="compositionally biased region" description="Low complexity" evidence="1">
    <location>
        <begin position="127"/>
        <end position="137"/>
    </location>
</feature>
<feature type="compositionally biased region" description="Low complexity" evidence="1">
    <location>
        <begin position="83"/>
        <end position="103"/>
    </location>
</feature>
<accession>A0A836C433</accession>
<feature type="compositionally biased region" description="Gly residues" evidence="1">
    <location>
        <begin position="269"/>
        <end position="282"/>
    </location>
</feature>
<dbReference type="GO" id="GO:0044528">
    <property type="term" value="P:regulation of mitochondrial mRNA stability"/>
    <property type="evidence" value="ECO:0007669"/>
    <property type="project" value="TreeGrafter"/>
</dbReference>
<reference evidence="2" key="1">
    <citation type="journal article" date="2020" name="bioRxiv">
        <title>Comparative genomics of Chlamydomonas.</title>
        <authorList>
            <person name="Craig R.J."/>
            <person name="Hasan A.R."/>
            <person name="Ness R.W."/>
            <person name="Keightley P.D."/>
        </authorList>
    </citation>
    <scope>NUCLEOTIDE SEQUENCE</scope>
    <source>
        <strain evidence="2">CCAP 11/70</strain>
    </source>
</reference>
<feature type="compositionally biased region" description="Gly residues" evidence="1">
    <location>
        <begin position="43"/>
        <end position="53"/>
    </location>
</feature>
<proteinExistence type="predicted"/>
<feature type="region of interest" description="Disordered" evidence="1">
    <location>
        <begin position="1"/>
        <end position="103"/>
    </location>
</feature>
<keyword evidence="3" id="KW-1185">Reference proteome</keyword>
<dbReference type="GO" id="GO:0035770">
    <property type="term" value="C:ribonucleoprotein granule"/>
    <property type="evidence" value="ECO:0007669"/>
    <property type="project" value="TreeGrafter"/>
</dbReference>
<evidence type="ECO:0000313" key="2">
    <source>
        <dbReference type="EMBL" id="KAG2499736.1"/>
    </source>
</evidence>
<dbReference type="InterPro" id="IPR050870">
    <property type="entry name" value="FAST_kinase"/>
</dbReference>